<evidence type="ECO:0000256" key="1">
    <source>
        <dbReference type="SAM" id="Phobius"/>
    </source>
</evidence>
<proteinExistence type="predicted"/>
<reference evidence="2 3" key="1">
    <citation type="journal article" date="2012" name="J. Bacteriol.">
        <title>Genome sequences of type strains of seven species of the marine bacterium Pseudoalteromonas.</title>
        <authorList>
            <person name="Xie B.B."/>
            <person name="Shu Y.L."/>
            <person name="Qin Q.L."/>
            <person name="Rong J.C."/>
            <person name="Zhang X.Y."/>
            <person name="Chen X.L."/>
            <person name="Shi M."/>
            <person name="He H.L."/>
            <person name="Zhou B.C."/>
            <person name="Zhang Y.Z."/>
        </authorList>
    </citation>
    <scope>NUCLEOTIDE SEQUENCE [LARGE SCALE GENOMIC DNA]</scope>
    <source>
        <strain evidence="2 3">A 37-1-2</strain>
    </source>
</reference>
<dbReference type="RefSeq" id="WP_010553721.1">
    <property type="nucleotide sequence ID" value="NZ_CP011025.1"/>
</dbReference>
<name>A0A290S3X8_9GAMM</name>
<keyword evidence="1" id="KW-0472">Membrane</keyword>
<dbReference type="Proteomes" id="UP000016505">
    <property type="component" value="Chromosome I"/>
</dbReference>
<keyword evidence="1" id="KW-1133">Transmembrane helix</keyword>
<evidence type="ECO:0008006" key="4">
    <source>
        <dbReference type="Google" id="ProtNLM"/>
    </source>
</evidence>
<dbReference type="AlphaFoldDB" id="A0A290S3X8"/>
<organism evidence="2 3">
    <name type="scientific">Pseudoalteromonas arctica A 37-1-2</name>
    <dbReference type="NCBI Taxonomy" id="1117313"/>
    <lineage>
        <taxon>Bacteria</taxon>
        <taxon>Pseudomonadati</taxon>
        <taxon>Pseudomonadota</taxon>
        <taxon>Gammaproteobacteria</taxon>
        <taxon>Alteromonadales</taxon>
        <taxon>Pseudoalteromonadaceae</taxon>
        <taxon>Pseudoalteromonas</taxon>
    </lineage>
</organism>
<feature type="transmembrane region" description="Helical" evidence="1">
    <location>
        <begin position="12"/>
        <end position="31"/>
    </location>
</feature>
<evidence type="ECO:0000313" key="3">
    <source>
        <dbReference type="Proteomes" id="UP000016505"/>
    </source>
</evidence>
<sequence>MVEFVKSALPFLSLVIAMLAVVVGPIVSMRISKNQNANNLRIANKQIIAPIRQSWINELRVLLADITGKCSHYWASGYEDRTDAEYQYITESINKLNLYINSKEESHLKLLVHVTEMHNALLSGCSIESDAEFWNSHKLTIEQSQIVLKKEWERVKNEI</sequence>
<gene>
    <name evidence="2" type="ORF">PARC_a1285</name>
</gene>
<dbReference type="KEGG" id="part:PARC_a1285"/>
<dbReference type="EMBL" id="CP011025">
    <property type="protein sequence ID" value="ATC85920.1"/>
    <property type="molecule type" value="Genomic_DNA"/>
</dbReference>
<protein>
    <recommendedName>
        <fullName evidence="4">DUF2489 domain-containing protein</fullName>
    </recommendedName>
</protein>
<dbReference type="OrthoDB" id="5919045at2"/>
<accession>A0A290S3X8</accession>
<keyword evidence="1" id="KW-0812">Transmembrane</keyword>
<evidence type="ECO:0000313" key="2">
    <source>
        <dbReference type="EMBL" id="ATC85920.1"/>
    </source>
</evidence>